<feature type="compositionally biased region" description="Basic residues" evidence="7">
    <location>
        <begin position="16"/>
        <end position="25"/>
    </location>
</feature>
<dbReference type="InterPro" id="IPR036976">
    <property type="entry name" value="RimM_N_sf"/>
</dbReference>
<dbReference type="EMBL" id="CAKOGP040000001">
    <property type="protein sequence ID" value="CAJ1907754.1"/>
    <property type="molecule type" value="Genomic_DNA"/>
</dbReference>
<evidence type="ECO:0000256" key="7">
    <source>
        <dbReference type="SAM" id="MobiDB-lite"/>
    </source>
</evidence>
<dbReference type="Pfam" id="PF24986">
    <property type="entry name" value="PRC_RimM"/>
    <property type="match status" value="1"/>
</dbReference>
<dbReference type="Proteomes" id="UP001295423">
    <property type="component" value="Unassembled WGS sequence"/>
</dbReference>
<keyword evidence="4" id="KW-0698">rRNA processing</keyword>
<keyword evidence="5" id="KW-0143">Chaperone</keyword>
<dbReference type="Gene3D" id="2.30.30.240">
    <property type="entry name" value="PRC-barrel domain"/>
    <property type="match status" value="1"/>
</dbReference>
<dbReference type="Pfam" id="PF01782">
    <property type="entry name" value="RimM"/>
    <property type="match status" value="1"/>
</dbReference>
<evidence type="ECO:0000259" key="9">
    <source>
        <dbReference type="Pfam" id="PF24986"/>
    </source>
</evidence>
<feature type="domain" description="RimM N-terminal" evidence="8">
    <location>
        <begin position="95"/>
        <end position="177"/>
    </location>
</feature>
<dbReference type="GO" id="GO:0043022">
    <property type="term" value="F:ribosome binding"/>
    <property type="evidence" value="ECO:0007669"/>
    <property type="project" value="InterPro"/>
</dbReference>
<evidence type="ECO:0000256" key="6">
    <source>
        <dbReference type="SAM" id="Coils"/>
    </source>
</evidence>
<dbReference type="PANTHER" id="PTHR33692:SF1">
    <property type="entry name" value="RIBOSOME MATURATION FACTOR RIMM"/>
    <property type="match status" value="1"/>
</dbReference>
<dbReference type="InterPro" id="IPR009000">
    <property type="entry name" value="Transl_B-barrel_sf"/>
</dbReference>
<feature type="domain" description="Ribosome maturation factor RimM PRC barrel" evidence="9">
    <location>
        <begin position="192"/>
        <end position="280"/>
    </location>
</feature>
<dbReference type="Gene3D" id="2.40.30.60">
    <property type="entry name" value="RimM"/>
    <property type="match status" value="1"/>
</dbReference>
<dbReference type="GO" id="GO:0006364">
    <property type="term" value="P:rRNA processing"/>
    <property type="evidence" value="ECO:0007669"/>
    <property type="project" value="UniProtKB-KW"/>
</dbReference>
<feature type="coiled-coil region" evidence="6">
    <location>
        <begin position="35"/>
        <end position="62"/>
    </location>
</feature>
<accession>A0AAD2FFD9</accession>
<evidence type="ECO:0000256" key="5">
    <source>
        <dbReference type="ARBA" id="ARBA00023186"/>
    </source>
</evidence>
<evidence type="ECO:0000313" key="10">
    <source>
        <dbReference type="EMBL" id="CAJ1907754.1"/>
    </source>
</evidence>
<dbReference type="InterPro" id="IPR056792">
    <property type="entry name" value="PRC_RimM"/>
</dbReference>
<feature type="region of interest" description="Disordered" evidence="7">
    <location>
        <begin position="1"/>
        <end position="25"/>
    </location>
</feature>
<comment type="caution">
    <text evidence="10">The sequence shown here is derived from an EMBL/GenBank/DDBJ whole genome shotgun (WGS) entry which is preliminary data.</text>
</comment>
<keyword evidence="6" id="KW-0175">Coiled coil</keyword>
<evidence type="ECO:0000313" key="11">
    <source>
        <dbReference type="Proteomes" id="UP001295423"/>
    </source>
</evidence>
<dbReference type="InterPro" id="IPR002676">
    <property type="entry name" value="RimM_N"/>
</dbReference>
<keyword evidence="3" id="KW-0690">Ribosome biogenesis</keyword>
<evidence type="ECO:0000256" key="2">
    <source>
        <dbReference type="ARBA" id="ARBA00022490"/>
    </source>
</evidence>
<comment type="subcellular location">
    <subcellularLocation>
        <location evidence="1">Plastid</location>
        <location evidence="1">Chloroplast</location>
    </subcellularLocation>
</comment>
<evidence type="ECO:0000256" key="1">
    <source>
        <dbReference type="ARBA" id="ARBA00004229"/>
    </source>
</evidence>
<dbReference type="SUPFAM" id="SSF50346">
    <property type="entry name" value="PRC-barrel domain"/>
    <property type="match status" value="1"/>
</dbReference>
<dbReference type="HAMAP" id="MF_00014">
    <property type="entry name" value="Ribosome_mat_RimM"/>
    <property type="match status" value="1"/>
</dbReference>
<dbReference type="SUPFAM" id="SSF50447">
    <property type="entry name" value="Translation proteins"/>
    <property type="match status" value="1"/>
</dbReference>
<dbReference type="NCBIfam" id="TIGR02273">
    <property type="entry name" value="16S_RimM"/>
    <property type="match status" value="1"/>
</dbReference>
<evidence type="ECO:0000256" key="3">
    <source>
        <dbReference type="ARBA" id="ARBA00022517"/>
    </source>
</evidence>
<evidence type="ECO:0000256" key="4">
    <source>
        <dbReference type="ARBA" id="ARBA00022552"/>
    </source>
</evidence>
<evidence type="ECO:0000259" key="8">
    <source>
        <dbReference type="Pfam" id="PF01782"/>
    </source>
</evidence>
<organism evidence="10 11">
    <name type="scientific">Cylindrotheca closterium</name>
    <dbReference type="NCBI Taxonomy" id="2856"/>
    <lineage>
        <taxon>Eukaryota</taxon>
        <taxon>Sar</taxon>
        <taxon>Stramenopiles</taxon>
        <taxon>Ochrophyta</taxon>
        <taxon>Bacillariophyta</taxon>
        <taxon>Bacillariophyceae</taxon>
        <taxon>Bacillariophycidae</taxon>
        <taxon>Bacillariales</taxon>
        <taxon>Bacillariaceae</taxon>
        <taxon>Cylindrotheca</taxon>
    </lineage>
</organism>
<name>A0AAD2FFD9_9STRA</name>
<keyword evidence="2" id="KW-0963">Cytoplasm</keyword>
<dbReference type="PANTHER" id="PTHR33692">
    <property type="entry name" value="RIBOSOME MATURATION FACTOR RIMM"/>
    <property type="match status" value="1"/>
</dbReference>
<dbReference type="InterPro" id="IPR011961">
    <property type="entry name" value="RimM"/>
</dbReference>
<evidence type="ECO:0008006" key="12">
    <source>
        <dbReference type="Google" id="ProtNLM"/>
    </source>
</evidence>
<dbReference type="GO" id="GO:0005840">
    <property type="term" value="C:ribosome"/>
    <property type="evidence" value="ECO:0007669"/>
    <property type="project" value="InterPro"/>
</dbReference>
<reference evidence="10" key="1">
    <citation type="submission" date="2023-08" db="EMBL/GenBank/DDBJ databases">
        <authorList>
            <person name="Audoor S."/>
            <person name="Bilcke G."/>
        </authorList>
    </citation>
    <scope>NUCLEOTIDE SEQUENCE</scope>
</reference>
<dbReference type="GO" id="GO:0009507">
    <property type="term" value="C:chloroplast"/>
    <property type="evidence" value="ECO:0007669"/>
    <property type="project" value="UniProtKB-SubCell"/>
</dbReference>
<gene>
    <name evidence="10" type="ORF">CYCCA115_LOCUS495</name>
</gene>
<keyword evidence="11" id="KW-1185">Reference proteome</keyword>
<sequence>MAVSPEDLFASPTPNNKKKKKNKYAKFSKADKIEKDPLEQLIEESEEKVKAIETEAASKRIKVVPVSPEADKRLEFPNNKDIDPYDPTTFGYIEIGTVQGAHGVHGWVKVQGYTDFPERLTKPGMPLHYKPVRKRAPRKITLAAGKETGMDAFLVQFQGVYNRTEAEKLKGASIYYATQQDSVVQEDDLIVSDLVGLDVYTDEEETFVGIVKGIVLAEEMCAVPGLGQDMLEVAIHKSKSDQRTGRPVPDDLVLIPFVPEIVPKVDLKERKIVIDPPAGLLDLTYIREERVVLKGLLPPAKTN</sequence>
<protein>
    <recommendedName>
        <fullName evidence="12">RimM N-terminal domain-containing protein</fullName>
    </recommendedName>
</protein>
<dbReference type="AlphaFoldDB" id="A0AAD2FFD9"/>
<proteinExistence type="inferred from homology"/>
<dbReference type="InterPro" id="IPR011033">
    <property type="entry name" value="PRC_barrel-like_sf"/>
</dbReference>